<dbReference type="RefSeq" id="WP_093161765.1">
    <property type="nucleotide sequence ID" value="NZ_FNEK01000058.1"/>
</dbReference>
<dbReference type="PRINTS" id="PR00455">
    <property type="entry name" value="HTHTETR"/>
</dbReference>
<evidence type="ECO:0000313" key="4">
    <source>
        <dbReference type="EMBL" id="SDK89708.1"/>
    </source>
</evidence>
<dbReference type="Proteomes" id="UP000199382">
    <property type="component" value="Unassembled WGS sequence"/>
</dbReference>
<proteinExistence type="predicted"/>
<accession>A0A1G9FMP9</accession>
<dbReference type="InterPro" id="IPR001647">
    <property type="entry name" value="HTH_TetR"/>
</dbReference>
<dbReference type="PANTHER" id="PTHR30055">
    <property type="entry name" value="HTH-TYPE TRANSCRIPTIONAL REGULATOR RUTR"/>
    <property type="match status" value="1"/>
</dbReference>
<keyword evidence="5" id="KW-1185">Reference proteome</keyword>
<dbReference type="InterPro" id="IPR050109">
    <property type="entry name" value="HTH-type_TetR-like_transc_reg"/>
</dbReference>
<dbReference type="GO" id="GO:0000976">
    <property type="term" value="F:transcription cis-regulatory region binding"/>
    <property type="evidence" value="ECO:0007669"/>
    <property type="project" value="TreeGrafter"/>
</dbReference>
<dbReference type="AlphaFoldDB" id="A0A1G9FMP9"/>
<dbReference type="Gene3D" id="1.10.357.10">
    <property type="entry name" value="Tetracycline Repressor, domain 2"/>
    <property type="match status" value="1"/>
</dbReference>
<dbReference type="SUPFAM" id="SSF46689">
    <property type="entry name" value="Homeodomain-like"/>
    <property type="match status" value="1"/>
</dbReference>
<organism evidence="4 5">
    <name type="scientific">Aliiruegeria lutimaris</name>
    <dbReference type="NCBI Taxonomy" id="571298"/>
    <lineage>
        <taxon>Bacteria</taxon>
        <taxon>Pseudomonadati</taxon>
        <taxon>Pseudomonadota</taxon>
        <taxon>Alphaproteobacteria</taxon>
        <taxon>Rhodobacterales</taxon>
        <taxon>Roseobacteraceae</taxon>
        <taxon>Aliiruegeria</taxon>
    </lineage>
</organism>
<feature type="DNA-binding region" description="H-T-H motif" evidence="2">
    <location>
        <begin position="33"/>
        <end position="52"/>
    </location>
</feature>
<name>A0A1G9FMP9_9RHOB</name>
<evidence type="ECO:0000256" key="2">
    <source>
        <dbReference type="PROSITE-ProRule" id="PRU00335"/>
    </source>
</evidence>
<protein>
    <submittedName>
        <fullName evidence="4">Transcriptional regulator, TetR family</fullName>
    </submittedName>
</protein>
<dbReference type="OrthoDB" id="3218408at2"/>
<dbReference type="EMBL" id="FNEK01000058">
    <property type="protein sequence ID" value="SDK89708.1"/>
    <property type="molecule type" value="Genomic_DNA"/>
</dbReference>
<sequence>MNAVSHPKQRGTEELWLDAAYRLLTESGVEAVKVMPLAKSLGLSRTSFYWHFKDREALLEAMVTRWEARNTGNLEAQCVAYAETICEAMLNICDCWLMPELFDSRLDLAIRNWARTDPALRPRVEQADQRRLEAITGAFLRFGYPPQEAEVRAMTVLYTQLGYISMQIDECPETRIARIPAYVAVFTGREPSEAEFARFRARHVA</sequence>
<reference evidence="4 5" key="1">
    <citation type="submission" date="2016-10" db="EMBL/GenBank/DDBJ databases">
        <authorList>
            <person name="de Groot N.N."/>
        </authorList>
    </citation>
    <scope>NUCLEOTIDE SEQUENCE [LARGE SCALE GENOMIC DNA]</scope>
    <source>
        <strain evidence="4 5">DSM 25294</strain>
    </source>
</reference>
<evidence type="ECO:0000256" key="1">
    <source>
        <dbReference type="ARBA" id="ARBA00023125"/>
    </source>
</evidence>
<dbReference type="PANTHER" id="PTHR30055:SF239">
    <property type="entry name" value="TRANSCRIPTIONAL REGULATORY PROTEIN"/>
    <property type="match status" value="1"/>
</dbReference>
<evidence type="ECO:0000259" key="3">
    <source>
        <dbReference type="PROSITE" id="PS50977"/>
    </source>
</evidence>
<evidence type="ECO:0000313" key="5">
    <source>
        <dbReference type="Proteomes" id="UP000199382"/>
    </source>
</evidence>
<feature type="domain" description="HTH tetR-type" evidence="3">
    <location>
        <begin position="10"/>
        <end position="70"/>
    </location>
</feature>
<dbReference type="Pfam" id="PF00440">
    <property type="entry name" value="TetR_N"/>
    <property type="match status" value="1"/>
</dbReference>
<gene>
    <name evidence="4" type="ORF">SAMN04488026_105822</name>
</gene>
<dbReference type="InterPro" id="IPR009057">
    <property type="entry name" value="Homeodomain-like_sf"/>
</dbReference>
<keyword evidence="1 2" id="KW-0238">DNA-binding</keyword>
<dbReference type="PROSITE" id="PS50977">
    <property type="entry name" value="HTH_TETR_2"/>
    <property type="match status" value="1"/>
</dbReference>
<dbReference type="GO" id="GO:0003700">
    <property type="term" value="F:DNA-binding transcription factor activity"/>
    <property type="evidence" value="ECO:0007669"/>
    <property type="project" value="TreeGrafter"/>
</dbReference>